<organism evidence="1 2">
    <name type="scientific">Rhizobium daejeonense</name>
    <dbReference type="NCBI Taxonomy" id="240521"/>
    <lineage>
        <taxon>Bacteria</taxon>
        <taxon>Pseudomonadati</taxon>
        <taxon>Pseudomonadota</taxon>
        <taxon>Alphaproteobacteria</taxon>
        <taxon>Hyphomicrobiales</taxon>
        <taxon>Rhizobiaceae</taxon>
        <taxon>Rhizobium/Agrobacterium group</taxon>
        <taxon>Rhizobium</taxon>
    </lineage>
</organism>
<reference evidence="1 2" key="1">
    <citation type="submission" date="2020-02" db="EMBL/GenBank/DDBJ databases">
        <title>Genome sequence of the type strain CCBAU10050 of Rhizobium daejeonense.</title>
        <authorList>
            <person name="Gao J."/>
            <person name="Sun J."/>
        </authorList>
    </citation>
    <scope>NUCLEOTIDE SEQUENCE [LARGE SCALE GENOMIC DNA]</scope>
    <source>
        <strain evidence="1 2">CCBAU10050</strain>
    </source>
</reference>
<comment type="caution">
    <text evidence="1">The sequence shown here is derived from an EMBL/GenBank/DDBJ whole genome shotgun (WGS) entry which is preliminary data.</text>
</comment>
<sequence length="217" mass="24965">MPFTHDEIHNLPTVLSAPRFATYLAEKAGDKEAALELYQWNLELSSAFFVPLQICEVSVRNSIVSAIESTYGPNWPWERGFEISLRNPPTGYSPRRNLMGLRSLPTSGKIVAELSFVFWEKMLTHGHDGAIWNAHFRTVFPNTDSSRTVQALRGEGNDTLFKIRDLRNRIAHHEPIFRRNIQEEYERIRKIISWSNLTAAAWLDKIENVTSMIARKP</sequence>
<dbReference type="EMBL" id="JAAKZH010000014">
    <property type="protein sequence ID" value="NGO66689.1"/>
    <property type="molecule type" value="Genomic_DNA"/>
</dbReference>
<gene>
    <name evidence="1" type="ORF">G6N76_23785</name>
</gene>
<evidence type="ECO:0000313" key="1">
    <source>
        <dbReference type="EMBL" id="NGO66689.1"/>
    </source>
</evidence>
<dbReference type="RefSeq" id="WP_163897703.1">
    <property type="nucleotide sequence ID" value="NZ_CP048425.1"/>
</dbReference>
<keyword evidence="2" id="KW-1185">Reference proteome</keyword>
<dbReference type="Proteomes" id="UP000477849">
    <property type="component" value="Unassembled WGS sequence"/>
</dbReference>
<name>A0A6M1S667_9HYPH</name>
<proteinExistence type="predicted"/>
<evidence type="ECO:0000313" key="2">
    <source>
        <dbReference type="Proteomes" id="UP000477849"/>
    </source>
</evidence>
<dbReference type="AlphaFoldDB" id="A0A6M1S667"/>
<evidence type="ECO:0008006" key="3">
    <source>
        <dbReference type="Google" id="ProtNLM"/>
    </source>
</evidence>
<protein>
    <recommendedName>
        <fullName evidence="3">Abi family protein</fullName>
    </recommendedName>
</protein>
<accession>A0A6M1S667</accession>